<dbReference type="EMBL" id="JACEIK010001894">
    <property type="protein sequence ID" value="MCD7472939.1"/>
    <property type="molecule type" value="Genomic_DNA"/>
</dbReference>
<evidence type="ECO:0000313" key="1">
    <source>
        <dbReference type="EMBL" id="MCD7472939.1"/>
    </source>
</evidence>
<accession>A0ABS8TPV6</accession>
<evidence type="ECO:0000313" key="2">
    <source>
        <dbReference type="Proteomes" id="UP000823775"/>
    </source>
</evidence>
<dbReference type="Proteomes" id="UP000823775">
    <property type="component" value="Unassembled WGS sequence"/>
</dbReference>
<organism evidence="1 2">
    <name type="scientific">Datura stramonium</name>
    <name type="common">Jimsonweed</name>
    <name type="synonym">Common thornapple</name>
    <dbReference type="NCBI Taxonomy" id="4076"/>
    <lineage>
        <taxon>Eukaryota</taxon>
        <taxon>Viridiplantae</taxon>
        <taxon>Streptophyta</taxon>
        <taxon>Embryophyta</taxon>
        <taxon>Tracheophyta</taxon>
        <taxon>Spermatophyta</taxon>
        <taxon>Magnoliopsida</taxon>
        <taxon>eudicotyledons</taxon>
        <taxon>Gunneridae</taxon>
        <taxon>Pentapetalae</taxon>
        <taxon>asterids</taxon>
        <taxon>lamiids</taxon>
        <taxon>Solanales</taxon>
        <taxon>Solanaceae</taxon>
        <taxon>Solanoideae</taxon>
        <taxon>Datureae</taxon>
        <taxon>Datura</taxon>
    </lineage>
</organism>
<protein>
    <submittedName>
        <fullName evidence="1">Uncharacterized protein</fullName>
    </submittedName>
</protein>
<reference evidence="1 2" key="1">
    <citation type="journal article" date="2021" name="BMC Genomics">
        <title>Datura genome reveals duplications of psychoactive alkaloid biosynthetic genes and high mutation rate following tissue culture.</title>
        <authorList>
            <person name="Rajewski A."/>
            <person name="Carter-House D."/>
            <person name="Stajich J."/>
            <person name="Litt A."/>
        </authorList>
    </citation>
    <scope>NUCLEOTIDE SEQUENCE [LARGE SCALE GENOMIC DNA]</scope>
    <source>
        <strain evidence="1">AR-01</strain>
    </source>
</reference>
<name>A0ABS8TPV6_DATST</name>
<keyword evidence="2" id="KW-1185">Reference proteome</keyword>
<comment type="caution">
    <text evidence="1">The sequence shown here is derived from an EMBL/GenBank/DDBJ whole genome shotgun (WGS) entry which is preliminary data.</text>
</comment>
<feature type="non-terminal residue" evidence="1">
    <location>
        <position position="1"/>
    </location>
</feature>
<proteinExistence type="predicted"/>
<sequence>TLDEIQMIAYLAFSKHKRISRVVPVWCESYEGLIGESSEMLGFRSSSHDRYHDL</sequence>
<gene>
    <name evidence="1" type="ORF">HAX54_014376</name>
</gene>